<dbReference type="InterPro" id="IPR008218">
    <property type="entry name" value="ATPase_V1-cplx_f_g_su"/>
</dbReference>
<gene>
    <name evidence="4" type="ORF">H8698_10585</name>
</gene>
<evidence type="ECO:0000313" key="4">
    <source>
        <dbReference type="EMBL" id="MBC8541424.1"/>
    </source>
</evidence>
<dbReference type="SUPFAM" id="SSF159468">
    <property type="entry name" value="AtpF-like"/>
    <property type="match status" value="1"/>
</dbReference>
<dbReference type="EMBL" id="JACRSU010000004">
    <property type="protein sequence ID" value="MBC8541424.1"/>
    <property type="molecule type" value="Genomic_DNA"/>
</dbReference>
<evidence type="ECO:0000256" key="3">
    <source>
        <dbReference type="ARBA" id="ARBA00023065"/>
    </source>
</evidence>
<dbReference type="Pfam" id="PF01990">
    <property type="entry name" value="ATP-synt_F"/>
    <property type="match status" value="1"/>
</dbReference>
<keyword evidence="2" id="KW-0813">Transport</keyword>
<proteinExistence type="inferred from homology"/>
<keyword evidence="3" id="KW-0406">Ion transport</keyword>
<comment type="similarity">
    <text evidence="1">Belongs to the V-ATPase F subunit family.</text>
</comment>
<evidence type="ECO:0000256" key="1">
    <source>
        <dbReference type="ARBA" id="ARBA00010148"/>
    </source>
</evidence>
<sequence length="102" mass="10987">MKLYLLSDNVDTLTGMRLAGVDGIVAHTADEVLSAMKHVLEDSSIGILLVTKKLYLEFSEKLLEILAEHSTPLIVQIPDRHGAEGSGNAIAAYIKEATGIQI</sequence>
<keyword evidence="5" id="KW-1185">Reference proteome</keyword>
<protein>
    <submittedName>
        <fullName evidence="4">V-type ATP synthase subunit F</fullName>
    </submittedName>
</protein>
<dbReference type="GO" id="GO:0046961">
    <property type="term" value="F:proton-transporting ATPase activity, rotational mechanism"/>
    <property type="evidence" value="ECO:0007669"/>
    <property type="project" value="InterPro"/>
</dbReference>
<reference evidence="4" key="1">
    <citation type="submission" date="2020-08" db="EMBL/GenBank/DDBJ databases">
        <title>Genome public.</title>
        <authorList>
            <person name="Liu C."/>
            <person name="Sun Q."/>
        </authorList>
    </citation>
    <scope>NUCLEOTIDE SEQUENCE</scope>
    <source>
        <strain evidence="4">H8</strain>
    </source>
</reference>
<dbReference type="Proteomes" id="UP000611762">
    <property type="component" value="Unassembled WGS sequence"/>
</dbReference>
<evidence type="ECO:0000313" key="5">
    <source>
        <dbReference type="Proteomes" id="UP000611762"/>
    </source>
</evidence>
<dbReference type="InterPro" id="IPR036906">
    <property type="entry name" value="ATPase_V1_fsu_sf"/>
</dbReference>
<organism evidence="4 5">
    <name type="scientific">Congzhengia minquanensis</name>
    <dbReference type="NCBI Taxonomy" id="2763657"/>
    <lineage>
        <taxon>Bacteria</taxon>
        <taxon>Bacillati</taxon>
        <taxon>Bacillota</taxon>
        <taxon>Clostridia</taxon>
        <taxon>Eubacteriales</taxon>
        <taxon>Oscillospiraceae</taxon>
        <taxon>Congzhengia</taxon>
    </lineage>
</organism>
<dbReference type="Gene3D" id="3.40.50.10580">
    <property type="entry name" value="ATPase, V1 complex, subunit F"/>
    <property type="match status" value="1"/>
</dbReference>
<accession>A0A926DQD5</accession>
<dbReference type="AlphaFoldDB" id="A0A926DQD5"/>
<evidence type="ECO:0000256" key="2">
    <source>
        <dbReference type="ARBA" id="ARBA00022448"/>
    </source>
</evidence>
<name>A0A926DQD5_9FIRM</name>
<dbReference type="RefSeq" id="WP_177680717.1">
    <property type="nucleotide sequence ID" value="NZ_JACRSU010000004.1"/>
</dbReference>
<comment type="caution">
    <text evidence="4">The sequence shown here is derived from an EMBL/GenBank/DDBJ whole genome shotgun (WGS) entry which is preliminary data.</text>
</comment>